<evidence type="ECO:0000256" key="1">
    <source>
        <dbReference type="SAM" id="SignalP"/>
    </source>
</evidence>
<dbReference type="RefSeq" id="WP_009205364.1">
    <property type="nucleotide sequence ID" value="NC_022357.1"/>
</dbReference>
<dbReference type="Pfam" id="PF11306">
    <property type="entry name" value="DUF3108"/>
    <property type="match status" value="1"/>
</dbReference>
<keyword evidence="1" id="KW-0732">Signal</keyword>
<organism evidence="2 3">
    <name type="scientific">Sulfuricella denitrificans (strain DSM 22764 / NBRC 105220 / skB26)</name>
    <dbReference type="NCBI Taxonomy" id="1163617"/>
    <lineage>
        <taxon>Bacteria</taxon>
        <taxon>Pseudomonadati</taxon>
        <taxon>Pseudomonadota</taxon>
        <taxon>Betaproteobacteria</taxon>
        <taxon>Nitrosomonadales</taxon>
        <taxon>Sulfuricellaceae</taxon>
        <taxon>Sulfuricella</taxon>
    </lineage>
</organism>
<sequence length="232" mass="26242">MKKLLIVLCSLWMGTVLAAAPQQVAATYSLSKQGQQIGTVTENFKQTEVRYQLESVTSAIGVYALFMKGKIRLISSGEVTDHGLRPLHFEHHRAADPAKTVQADFDWEKMNLTHSFDGKTESVALEPGSQDRISLQYQFMFAPPVKEDIRLFMTTGKKLNLYHYKLAGEEKITTPAGQFQTIHLIKQRTGDEDGTEIWLAKKRHFFPVRIIVEEHNGGKMEQNLTSLTFEGE</sequence>
<dbReference type="eggNOG" id="COG3170">
    <property type="taxonomic scope" value="Bacteria"/>
</dbReference>
<evidence type="ECO:0008006" key="4">
    <source>
        <dbReference type="Google" id="ProtNLM"/>
    </source>
</evidence>
<keyword evidence="3" id="KW-1185">Reference proteome</keyword>
<dbReference type="KEGG" id="sdr:SCD_n02358"/>
<accession>S6AIT0</accession>
<gene>
    <name evidence="2" type="ORF">SCD_n02358</name>
</gene>
<dbReference type="AlphaFoldDB" id="S6AIT0"/>
<dbReference type="InterPro" id="IPR021457">
    <property type="entry name" value="DUF3108"/>
</dbReference>
<feature type="chain" id="PRO_5004536194" description="DUF3108 domain-containing protein" evidence="1">
    <location>
        <begin position="19"/>
        <end position="232"/>
    </location>
</feature>
<dbReference type="EMBL" id="AP013066">
    <property type="protein sequence ID" value="BAN36166.1"/>
    <property type="molecule type" value="Genomic_DNA"/>
</dbReference>
<proteinExistence type="predicted"/>
<dbReference type="STRING" id="1163617.SCD_n02358"/>
<name>S6AIT0_SULDS</name>
<protein>
    <recommendedName>
        <fullName evidence="4">DUF3108 domain-containing protein</fullName>
    </recommendedName>
</protein>
<feature type="signal peptide" evidence="1">
    <location>
        <begin position="1"/>
        <end position="18"/>
    </location>
</feature>
<dbReference type="HOGENOM" id="CLU_063619_0_2_4"/>
<reference evidence="2 3" key="1">
    <citation type="journal article" date="2012" name="Appl. Environ. Microbiol.">
        <title>Draft genome sequence of a psychrotolerant sulfur-oxidizing bacterium, Sulfuricella denitrificans skB26, and proteomic insights into cold adaptation.</title>
        <authorList>
            <person name="Watanabe T."/>
            <person name="Kojima H."/>
            <person name="Fukui M."/>
        </authorList>
    </citation>
    <scope>NUCLEOTIDE SEQUENCE [LARGE SCALE GENOMIC DNA]</scope>
    <source>
        <strain evidence="3">skB26</strain>
    </source>
</reference>
<evidence type="ECO:0000313" key="3">
    <source>
        <dbReference type="Proteomes" id="UP000015559"/>
    </source>
</evidence>
<dbReference type="Proteomes" id="UP000015559">
    <property type="component" value="Chromosome"/>
</dbReference>
<evidence type="ECO:0000313" key="2">
    <source>
        <dbReference type="EMBL" id="BAN36166.1"/>
    </source>
</evidence>
<dbReference type="OrthoDB" id="8559973at2"/>